<keyword evidence="6" id="KW-1185">Reference proteome</keyword>
<accession>A0A2T0QF70</accession>
<evidence type="ECO:0000313" key="6">
    <source>
        <dbReference type="Proteomes" id="UP000237846"/>
    </source>
</evidence>
<dbReference type="EMBL" id="PVZC01000001">
    <property type="protein sequence ID" value="PRY02562.1"/>
    <property type="molecule type" value="Genomic_DNA"/>
</dbReference>
<dbReference type="SUPFAM" id="SSF46689">
    <property type="entry name" value="Homeodomain-like"/>
    <property type="match status" value="2"/>
</dbReference>
<dbReference type="GO" id="GO:0003700">
    <property type="term" value="F:DNA-binding transcription factor activity"/>
    <property type="evidence" value="ECO:0007669"/>
    <property type="project" value="InterPro"/>
</dbReference>
<evidence type="ECO:0000313" key="5">
    <source>
        <dbReference type="EMBL" id="PRY02562.1"/>
    </source>
</evidence>
<dbReference type="InterPro" id="IPR018060">
    <property type="entry name" value="HTH_AraC"/>
</dbReference>
<keyword evidence="1" id="KW-0805">Transcription regulation</keyword>
<sequence length="279" mass="29938">MDAPTVPSVPARTLPLLDHLRVVEAGFFARAAGHECERPRGTDETIVLLCVDGEGDVRVGSTRVRIQRQHAAVLPPAVAHRYGAGANTPWSIWWMHVVGDDVPALLRSVLSMRGAPAFTVSDMAGAVSAMGQVREATQEDSLASRCLAAGAAWRLFALFTGEATAEGSRAAVAAVRDSIVDNPAMDVHVPELASHAGLSPSRFSVLFQEITGMGVVDFVRARRIERAKHLLTASELPVFRVAGLVGYADPLYFSRVFRSAEGMSPTAFRRRRAGTVPSE</sequence>
<dbReference type="PANTHER" id="PTHR46796:SF7">
    <property type="entry name" value="ARAC FAMILY TRANSCRIPTIONAL REGULATOR"/>
    <property type="match status" value="1"/>
</dbReference>
<dbReference type="OrthoDB" id="241790at2"/>
<proteinExistence type="predicted"/>
<dbReference type="SMART" id="SM00342">
    <property type="entry name" value="HTH_ARAC"/>
    <property type="match status" value="1"/>
</dbReference>
<keyword evidence="3" id="KW-0804">Transcription</keyword>
<comment type="caution">
    <text evidence="5">The sequence shown here is derived from an EMBL/GenBank/DDBJ whole genome shotgun (WGS) entry which is preliminary data.</text>
</comment>
<dbReference type="GO" id="GO:0043565">
    <property type="term" value="F:sequence-specific DNA binding"/>
    <property type="evidence" value="ECO:0007669"/>
    <property type="project" value="InterPro"/>
</dbReference>
<dbReference type="PROSITE" id="PS01124">
    <property type="entry name" value="HTH_ARAC_FAMILY_2"/>
    <property type="match status" value="1"/>
</dbReference>
<dbReference type="AlphaFoldDB" id="A0A2T0QF70"/>
<dbReference type="PANTHER" id="PTHR46796">
    <property type="entry name" value="HTH-TYPE TRANSCRIPTIONAL ACTIVATOR RHAS-RELATED"/>
    <property type="match status" value="1"/>
</dbReference>
<dbReference type="Proteomes" id="UP000237846">
    <property type="component" value="Unassembled WGS sequence"/>
</dbReference>
<protein>
    <submittedName>
        <fullName evidence="5">AraC family transcriptional regulator</fullName>
    </submittedName>
</protein>
<dbReference type="Pfam" id="PF12833">
    <property type="entry name" value="HTH_18"/>
    <property type="match status" value="1"/>
</dbReference>
<evidence type="ECO:0000256" key="3">
    <source>
        <dbReference type="ARBA" id="ARBA00023163"/>
    </source>
</evidence>
<gene>
    <name evidence="5" type="ORF">CLV72_1011164</name>
</gene>
<dbReference type="Gene3D" id="2.60.120.280">
    <property type="entry name" value="Regulatory protein AraC"/>
    <property type="match status" value="1"/>
</dbReference>
<dbReference type="SUPFAM" id="SSF51215">
    <property type="entry name" value="Regulatory protein AraC"/>
    <property type="match status" value="1"/>
</dbReference>
<dbReference type="Pfam" id="PF02311">
    <property type="entry name" value="AraC_binding"/>
    <property type="match status" value="1"/>
</dbReference>
<name>A0A2T0QF70_9ACTN</name>
<evidence type="ECO:0000256" key="1">
    <source>
        <dbReference type="ARBA" id="ARBA00023015"/>
    </source>
</evidence>
<dbReference type="Gene3D" id="1.10.10.60">
    <property type="entry name" value="Homeodomain-like"/>
    <property type="match status" value="2"/>
</dbReference>
<dbReference type="InterPro" id="IPR003313">
    <property type="entry name" value="AraC-bd"/>
</dbReference>
<keyword evidence="2" id="KW-0238">DNA-binding</keyword>
<feature type="domain" description="HTH araC/xylS-type" evidence="4">
    <location>
        <begin position="173"/>
        <end position="271"/>
    </location>
</feature>
<dbReference type="InterPro" id="IPR050204">
    <property type="entry name" value="AraC_XylS_family_regulators"/>
</dbReference>
<evidence type="ECO:0000259" key="4">
    <source>
        <dbReference type="PROSITE" id="PS01124"/>
    </source>
</evidence>
<organism evidence="5 6">
    <name type="scientific">Allonocardiopsis opalescens</name>
    <dbReference type="NCBI Taxonomy" id="1144618"/>
    <lineage>
        <taxon>Bacteria</taxon>
        <taxon>Bacillati</taxon>
        <taxon>Actinomycetota</taxon>
        <taxon>Actinomycetes</taxon>
        <taxon>Streptosporangiales</taxon>
        <taxon>Allonocardiopsis</taxon>
    </lineage>
</organism>
<reference evidence="5 6" key="1">
    <citation type="submission" date="2018-03" db="EMBL/GenBank/DDBJ databases">
        <title>Genomic Encyclopedia of Archaeal and Bacterial Type Strains, Phase II (KMG-II): from individual species to whole genera.</title>
        <authorList>
            <person name="Goeker M."/>
        </authorList>
    </citation>
    <scope>NUCLEOTIDE SEQUENCE [LARGE SCALE GENOMIC DNA]</scope>
    <source>
        <strain evidence="5 6">DSM 45601</strain>
    </source>
</reference>
<evidence type="ECO:0000256" key="2">
    <source>
        <dbReference type="ARBA" id="ARBA00023125"/>
    </source>
</evidence>
<dbReference type="InterPro" id="IPR009057">
    <property type="entry name" value="Homeodomain-like_sf"/>
</dbReference>
<dbReference type="InterPro" id="IPR037923">
    <property type="entry name" value="HTH-like"/>
</dbReference>